<keyword evidence="1" id="KW-0812">Transmembrane</keyword>
<keyword evidence="1" id="KW-0472">Membrane</keyword>
<evidence type="ECO:0000313" key="3">
    <source>
        <dbReference type="Proteomes" id="UP000623461"/>
    </source>
</evidence>
<dbReference type="EMBL" id="BMNZ01000003">
    <property type="protein sequence ID" value="GGM94148.1"/>
    <property type="molecule type" value="Genomic_DNA"/>
</dbReference>
<evidence type="ECO:0000256" key="1">
    <source>
        <dbReference type="SAM" id="Phobius"/>
    </source>
</evidence>
<gene>
    <name evidence="2" type="ORF">GCM10009721_20440</name>
</gene>
<feature type="transmembrane region" description="Helical" evidence="1">
    <location>
        <begin position="44"/>
        <end position="63"/>
    </location>
</feature>
<comment type="caution">
    <text evidence="2">The sequence shown here is derived from an EMBL/GenBank/DDBJ whole genome shotgun (WGS) entry which is preliminary data.</text>
</comment>
<reference evidence="3" key="1">
    <citation type="journal article" date="2019" name="Int. J. Syst. Evol. Microbiol.">
        <title>The Global Catalogue of Microorganisms (GCM) 10K type strain sequencing project: providing services to taxonomists for standard genome sequencing and annotation.</title>
        <authorList>
            <consortium name="The Broad Institute Genomics Platform"/>
            <consortium name="The Broad Institute Genome Sequencing Center for Infectious Disease"/>
            <person name="Wu L."/>
            <person name="Ma J."/>
        </authorList>
    </citation>
    <scope>NUCLEOTIDE SEQUENCE [LARGE SCALE GENOMIC DNA]</scope>
    <source>
        <strain evidence="3">JCM 1365</strain>
    </source>
</reference>
<evidence type="ECO:0000313" key="2">
    <source>
        <dbReference type="EMBL" id="GGM94148.1"/>
    </source>
</evidence>
<accession>A0ABQ2I125</accession>
<dbReference type="RefSeq" id="WP_030193739.1">
    <property type="nucleotide sequence ID" value="NZ_BMNZ01000003.1"/>
</dbReference>
<feature type="transmembrane region" description="Helical" evidence="1">
    <location>
        <begin position="6"/>
        <end position="23"/>
    </location>
</feature>
<keyword evidence="1" id="KW-1133">Transmembrane helix</keyword>
<protein>
    <submittedName>
        <fullName evidence="2">Uncharacterized protein</fullName>
    </submittedName>
</protein>
<dbReference type="Proteomes" id="UP000623461">
    <property type="component" value="Unassembled WGS sequence"/>
</dbReference>
<organism evidence="2 3">
    <name type="scientific">Terrabacter tumescens</name>
    <dbReference type="NCBI Taxonomy" id="60443"/>
    <lineage>
        <taxon>Bacteria</taxon>
        <taxon>Bacillati</taxon>
        <taxon>Actinomycetota</taxon>
        <taxon>Actinomycetes</taxon>
        <taxon>Micrococcales</taxon>
        <taxon>Intrasporangiaceae</taxon>
        <taxon>Terrabacter</taxon>
    </lineage>
</organism>
<proteinExistence type="predicted"/>
<keyword evidence="3" id="KW-1185">Reference proteome</keyword>
<sequence length="66" mass="6937">MTFVWTALGVVLVVGIGLVAWGARPVSPPAEDATSRRRTMQTQVGAVLVVVSLGAFVVAYLTAPWP</sequence>
<name>A0ABQ2I125_9MICO</name>